<organism evidence="2 3">
    <name type="scientific">Trichonephila inaurata madagascariensis</name>
    <dbReference type="NCBI Taxonomy" id="2747483"/>
    <lineage>
        <taxon>Eukaryota</taxon>
        <taxon>Metazoa</taxon>
        <taxon>Ecdysozoa</taxon>
        <taxon>Arthropoda</taxon>
        <taxon>Chelicerata</taxon>
        <taxon>Arachnida</taxon>
        <taxon>Araneae</taxon>
        <taxon>Araneomorphae</taxon>
        <taxon>Entelegynae</taxon>
        <taxon>Araneoidea</taxon>
        <taxon>Nephilidae</taxon>
        <taxon>Trichonephila</taxon>
        <taxon>Trichonephila inaurata</taxon>
    </lineage>
</organism>
<proteinExistence type="predicted"/>
<gene>
    <name evidence="2" type="ORF">TNIN_150501</name>
</gene>
<dbReference type="EMBL" id="BMAV01012868">
    <property type="protein sequence ID" value="GFY59868.1"/>
    <property type="molecule type" value="Genomic_DNA"/>
</dbReference>
<evidence type="ECO:0000313" key="2">
    <source>
        <dbReference type="EMBL" id="GFY59868.1"/>
    </source>
</evidence>
<accession>A0A8X7CAN8</accession>
<feature type="compositionally biased region" description="Basic and acidic residues" evidence="1">
    <location>
        <begin position="9"/>
        <end position="25"/>
    </location>
</feature>
<protein>
    <submittedName>
        <fullName evidence="2">Uncharacterized protein</fullName>
    </submittedName>
</protein>
<evidence type="ECO:0000256" key="1">
    <source>
        <dbReference type="SAM" id="MobiDB-lite"/>
    </source>
</evidence>
<sequence>MGGTCPEVPSRRSVSDARISSHDPQWKVTCPHHASVVPSHRQKALPPPAMGRGSYECLIAMEKWSCTPSGKIHCIVIKKCSALPLVLKGMGSS</sequence>
<comment type="caution">
    <text evidence="2">The sequence shown here is derived from an EMBL/GenBank/DDBJ whole genome shotgun (WGS) entry which is preliminary data.</text>
</comment>
<keyword evidence="3" id="KW-1185">Reference proteome</keyword>
<dbReference type="AlphaFoldDB" id="A0A8X7CAN8"/>
<dbReference type="Proteomes" id="UP000886998">
    <property type="component" value="Unassembled WGS sequence"/>
</dbReference>
<evidence type="ECO:0000313" key="3">
    <source>
        <dbReference type="Proteomes" id="UP000886998"/>
    </source>
</evidence>
<feature type="region of interest" description="Disordered" evidence="1">
    <location>
        <begin position="1"/>
        <end position="25"/>
    </location>
</feature>
<name>A0A8X7CAN8_9ARAC</name>
<reference evidence="2" key="1">
    <citation type="submission" date="2020-08" db="EMBL/GenBank/DDBJ databases">
        <title>Multicomponent nature underlies the extraordinary mechanical properties of spider dragline silk.</title>
        <authorList>
            <person name="Kono N."/>
            <person name="Nakamura H."/>
            <person name="Mori M."/>
            <person name="Yoshida Y."/>
            <person name="Ohtoshi R."/>
            <person name="Malay A.D."/>
            <person name="Moran D.A.P."/>
            <person name="Tomita M."/>
            <person name="Numata K."/>
            <person name="Arakawa K."/>
        </authorList>
    </citation>
    <scope>NUCLEOTIDE SEQUENCE</scope>
</reference>